<sequence length="33" mass="3827">MKLGDLDHCALSIYRPLFGWNYHLFPLCSSKIS</sequence>
<evidence type="ECO:0000313" key="1">
    <source>
        <dbReference type="EMBL" id="KAG8645587.1"/>
    </source>
</evidence>
<gene>
    <name evidence="1" type="ORF">MANES_10G076074v8</name>
</gene>
<keyword evidence="2" id="KW-1185">Reference proteome</keyword>
<comment type="caution">
    <text evidence="1">The sequence shown here is derived from an EMBL/GenBank/DDBJ whole genome shotgun (WGS) entry which is preliminary data.</text>
</comment>
<protein>
    <submittedName>
        <fullName evidence="1">Uncharacterized protein</fullName>
    </submittedName>
</protein>
<organism evidence="1 2">
    <name type="scientific">Manihot esculenta</name>
    <name type="common">Cassava</name>
    <name type="synonym">Jatropha manihot</name>
    <dbReference type="NCBI Taxonomy" id="3983"/>
    <lineage>
        <taxon>Eukaryota</taxon>
        <taxon>Viridiplantae</taxon>
        <taxon>Streptophyta</taxon>
        <taxon>Embryophyta</taxon>
        <taxon>Tracheophyta</taxon>
        <taxon>Spermatophyta</taxon>
        <taxon>Magnoliopsida</taxon>
        <taxon>eudicotyledons</taxon>
        <taxon>Gunneridae</taxon>
        <taxon>Pentapetalae</taxon>
        <taxon>rosids</taxon>
        <taxon>fabids</taxon>
        <taxon>Malpighiales</taxon>
        <taxon>Euphorbiaceae</taxon>
        <taxon>Crotonoideae</taxon>
        <taxon>Manihoteae</taxon>
        <taxon>Manihot</taxon>
    </lineage>
</organism>
<dbReference type="EMBL" id="CM004396">
    <property type="protein sequence ID" value="KAG8645587.1"/>
    <property type="molecule type" value="Genomic_DNA"/>
</dbReference>
<accession>A0ACB7GYT5</accession>
<dbReference type="Proteomes" id="UP000091857">
    <property type="component" value="Chromosome 10"/>
</dbReference>
<proteinExistence type="predicted"/>
<reference evidence="2" key="1">
    <citation type="journal article" date="2016" name="Nat. Biotechnol.">
        <title>Sequencing wild and cultivated cassava and related species reveals extensive interspecific hybridization and genetic diversity.</title>
        <authorList>
            <person name="Bredeson J.V."/>
            <person name="Lyons J.B."/>
            <person name="Prochnik S.E."/>
            <person name="Wu G.A."/>
            <person name="Ha C.M."/>
            <person name="Edsinger-Gonzales E."/>
            <person name="Grimwood J."/>
            <person name="Schmutz J."/>
            <person name="Rabbi I.Y."/>
            <person name="Egesi C."/>
            <person name="Nauluvula P."/>
            <person name="Lebot V."/>
            <person name="Ndunguru J."/>
            <person name="Mkamilo G."/>
            <person name="Bart R.S."/>
            <person name="Setter T.L."/>
            <person name="Gleadow R.M."/>
            <person name="Kulakow P."/>
            <person name="Ferguson M.E."/>
            <person name="Rounsley S."/>
            <person name="Rokhsar D.S."/>
        </authorList>
    </citation>
    <scope>NUCLEOTIDE SEQUENCE [LARGE SCALE GENOMIC DNA]</scope>
    <source>
        <strain evidence="2">cv. AM560-2</strain>
    </source>
</reference>
<name>A0ACB7GYT5_MANES</name>
<evidence type="ECO:0000313" key="2">
    <source>
        <dbReference type="Proteomes" id="UP000091857"/>
    </source>
</evidence>